<dbReference type="Gene3D" id="3.40.50.1820">
    <property type="entry name" value="alpha/beta hydrolase"/>
    <property type="match status" value="1"/>
</dbReference>
<dbReference type="AlphaFoldDB" id="A0A246FQF7"/>
<evidence type="ECO:0000256" key="2">
    <source>
        <dbReference type="SAM" id="MobiDB-lite"/>
    </source>
</evidence>
<dbReference type="InterPro" id="IPR029058">
    <property type="entry name" value="AB_hydrolase_fold"/>
</dbReference>
<dbReference type="GO" id="GO:0016787">
    <property type="term" value="F:hydrolase activity"/>
    <property type="evidence" value="ECO:0007669"/>
    <property type="project" value="UniProtKB-KW"/>
</dbReference>
<keyword evidence="1" id="KW-0378">Hydrolase</keyword>
<evidence type="ECO:0000259" key="3">
    <source>
        <dbReference type="Pfam" id="PF20434"/>
    </source>
</evidence>
<feature type="domain" description="BD-FAE-like" evidence="3">
    <location>
        <begin position="88"/>
        <end position="210"/>
    </location>
</feature>
<comment type="caution">
    <text evidence="4">The sequence shown here is derived from an EMBL/GenBank/DDBJ whole genome shotgun (WGS) entry which is preliminary data.</text>
</comment>
<gene>
    <name evidence="4" type="ORF">CDA63_00950</name>
</gene>
<keyword evidence="5" id="KW-1185">Reference proteome</keyword>
<dbReference type="PANTHER" id="PTHR48081">
    <property type="entry name" value="AB HYDROLASE SUPERFAMILY PROTEIN C4A8.06C"/>
    <property type="match status" value="1"/>
</dbReference>
<accession>A0A246FQF7</accession>
<organism evidence="4 5">
    <name type="scientific">Hymenobacter amundsenii</name>
    <dbReference type="NCBI Taxonomy" id="2006685"/>
    <lineage>
        <taxon>Bacteria</taxon>
        <taxon>Pseudomonadati</taxon>
        <taxon>Bacteroidota</taxon>
        <taxon>Cytophagia</taxon>
        <taxon>Cytophagales</taxon>
        <taxon>Hymenobacteraceae</taxon>
        <taxon>Hymenobacter</taxon>
    </lineage>
</organism>
<evidence type="ECO:0000313" key="5">
    <source>
        <dbReference type="Proteomes" id="UP000197277"/>
    </source>
</evidence>
<feature type="region of interest" description="Disordered" evidence="2">
    <location>
        <begin position="374"/>
        <end position="410"/>
    </location>
</feature>
<dbReference type="InterPro" id="IPR050300">
    <property type="entry name" value="GDXG_lipolytic_enzyme"/>
</dbReference>
<dbReference type="Proteomes" id="UP000197277">
    <property type="component" value="Unassembled WGS sequence"/>
</dbReference>
<dbReference type="EMBL" id="NIRR01000001">
    <property type="protein sequence ID" value="OWP64957.1"/>
    <property type="molecule type" value="Genomic_DNA"/>
</dbReference>
<proteinExistence type="predicted"/>
<protein>
    <recommendedName>
        <fullName evidence="3">BD-FAE-like domain-containing protein</fullName>
    </recommendedName>
</protein>
<dbReference type="OrthoDB" id="9777975at2"/>
<sequence length="410" mass="44259">MRFFSTTGNRQLKQYLFPTIFRTLLVRLLLLLLLITGLSTPVLRAQSAPPDTARGRYHRPLFQQVKVRRNVEFAQVSGLLGQTQPLYLDFYEPAGDTVRRRPLVLLAHEGAFVTGTRDDAVMTELCTRLARLGYTAASIDYRLLFFPFDSVGIGRAAIRATQDMRAAVRFFRHDAATARRFRLDGRYIFVGGSSAGAFMALQTAYLDKAAEVPVYLNLAALGGLEGSGGHAGYSSRPRGVINLCGALAQASWLGPGDVPLLSIHGTRDGIVPYNRGLIGGPLPAQVVAGSAVLRRRASVVGVPNVLRPLRGAGHVPYSFEPTYLDSVFVPMRDFLRPLLGAGAPGPLLAAALNPRRTAQATALLPRRRVELRLPEIQPGTSGPDSAELLPNYSHPALPAAVPPTGAAPLK</sequence>
<dbReference type="Pfam" id="PF20434">
    <property type="entry name" value="BD-FAE"/>
    <property type="match status" value="1"/>
</dbReference>
<name>A0A246FQF7_9BACT</name>
<dbReference type="InterPro" id="IPR049492">
    <property type="entry name" value="BD-FAE-like_dom"/>
</dbReference>
<reference evidence="4 5" key="1">
    <citation type="submission" date="2017-06" db="EMBL/GenBank/DDBJ databases">
        <title>Hymenobacter amundsenii sp. nov. isolated from regoliths in Antarctica.</title>
        <authorList>
            <person name="Sedlacek I."/>
            <person name="Kralova S."/>
            <person name="Pantucek R."/>
            <person name="Svec P."/>
            <person name="Holochova P."/>
            <person name="Stankova E."/>
            <person name="Vrbovska V."/>
            <person name="Busse H.-J."/>
        </authorList>
    </citation>
    <scope>NUCLEOTIDE SEQUENCE [LARGE SCALE GENOMIC DNA]</scope>
    <source>
        <strain evidence="4 5">CCM 8682</strain>
    </source>
</reference>
<evidence type="ECO:0000313" key="4">
    <source>
        <dbReference type="EMBL" id="OWP64957.1"/>
    </source>
</evidence>
<evidence type="ECO:0000256" key="1">
    <source>
        <dbReference type="ARBA" id="ARBA00022801"/>
    </source>
</evidence>
<dbReference type="SUPFAM" id="SSF53474">
    <property type="entry name" value="alpha/beta-Hydrolases"/>
    <property type="match status" value="1"/>
</dbReference>